<dbReference type="KEGG" id="tpx:Turpa_0601"/>
<dbReference type="EMBL" id="CP002959">
    <property type="protein sequence ID" value="AFM11253.1"/>
    <property type="molecule type" value="Genomic_DNA"/>
</dbReference>
<dbReference type="InterPro" id="IPR036390">
    <property type="entry name" value="WH_DNA-bd_sf"/>
</dbReference>
<accession>I4B1U6</accession>
<dbReference type="Gene3D" id="1.10.10.10">
    <property type="entry name" value="Winged helix-like DNA-binding domain superfamily/Winged helix DNA-binding domain"/>
    <property type="match status" value="1"/>
</dbReference>
<dbReference type="PANTHER" id="PTHR42756">
    <property type="entry name" value="TRANSCRIPTIONAL REGULATOR, MARR"/>
    <property type="match status" value="1"/>
</dbReference>
<dbReference type="OrthoDB" id="165131at2"/>
<evidence type="ECO:0000256" key="1">
    <source>
        <dbReference type="ARBA" id="ARBA00023015"/>
    </source>
</evidence>
<reference evidence="5 6" key="1">
    <citation type="submission" date="2012-06" db="EMBL/GenBank/DDBJ databases">
        <title>The complete chromosome of genome of Turneriella parva DSM 21527.</title>
        <authorList>
            <consortium name="US DOE Joint Genome Institute (JGI-PGF)"/>
            <person name="Lucas S."/>
            <person name="Han J."/>
            <person name="Lapidus A."/>
            <person name="Bruce D."/>
            <person name="Goodwin L."/>
            <person name="Pitluck S."/>
            <person name="Peters L."/>
            <person name="Kyrpides N."/>
            <person name="Mavromatis K."/>
            <person name="Ivanova N."/>
            <person name="Mikhailova N."/>
            <person name="Chertkov O."/>
            <person name="Detter J.C."/>
            <person name="Tapia R."/>
            <person name="Han C."/>
            <person name="Land M."/>
            <person name="Hauser L."/>
            <person name="Markowitz V."/>
            <person name="Cheng J.-F."/>
            <person name="Hugenholtz P."/>
            <person name="Woyke T."/>
            <person name="Wu D."/>
            <person name="Gronow S."/>
            <person name="Wellnitz S."/>
            <person name="Brambilla E."/>
            <person name="Klenk H.-P."/>
            <person name="Eisen J.A."/>
        </authorList>
    </citation>
    <scope>NUCLEOTIDE SEQUENCE [LARGE SCALE GENOMIC DNA]</scope>
    <source>
        <strain evidence="6">ATCC BAA-1111 / DSM 21527 / NCTC 11395 / H</strain>
    </source>
</reference>
<dbReference type="GO" id="GO:0003677">
    <property type="term" value="F:DNA binding"/>
    <property type="evidence" value="ECO:0007669"/>
    <property type="project" value="UniProtKB-KW"/>
</dbReference>
<evidence type="ECO:0000259" key="4">
    <source>
        <dbReference type="PROSITE" id="PS50995"/>
    </source>
</evidence>
<protein>
    <submittedName>
        <fullName evidence="5">Transcriptional regulator, MarR family</fullName>
    </submittedName>
</protein>
<keyword evidence="2" id="KW-0238">DNA-binding</keyword>
<dbReference type="Proteomes" id="UP000006048">
    <property type="component" value="Chromosome"/>
</dbReference>
<evidence type="ECO:0000313" key="5">
    <source>
        <dbReference type="EMBL" id="AFM11253.1"/>
    </source>
</evidence>
<keyword evidence="3" id="KW-0804">Transcription</keyword>
<dbReference type="InterPro" id="IPR000835">
    <property type="entry name" value="HTH_MarR-typ"/>
</dbReference>
<sequence length="186" mass="20514">MMRGGATQLNWLNAGAVCLNFNLRRTSRAVTQYYDEALKPTGVKVTQFTILMAIASESVARSGQEGHGAGGAGVRRVQDGQAVNQGANQTGGSITNIARLAMVDRTTLTRSLKILEDDKLIEIRKAQPGNKRRVIITAKGIKKMKEIYPYWFRAQRELVKKLTPVKTRELRHLLGDVKNSAEALHG</sequence>
<dbReference type="SMART" id="SM00347">
    <property type="entry name" value="HTH_MARR"/>
    <property type="match status" value="1"/>
</dbReference>
<dbReference type="AlphaFoldDB" id="I4B1U6"/>
<dbReference type="STRING" id="869212.Turpa_0601"/>
<keyword evidence="6" id="KW-1185">Reference proteome</keyword>
<evidence type="ECO:0000256" key="3">
    <source>
        <dbReference type="ARBA" id="ARBA00023163"/>
    </source>
</evidence>
<dbReference type="PROSITE" id="PS50995">
    <property type="entry name" value="HTH_MARR_2"/>
    <property type="match status" value="1"/>
</dbReference>
<evidence type="ECO:0000256" key="2">
    <source>
        <dbReference type="ARBA" id="ARBA00023125"/>
    </source>
</evidence>
<proteinExistence type="predicted"/>
<dbReference type="SUPFAM" id="SSF46785">
    <property type="entry name" value="Winged helix' DNA-binding domain"/>
    <property type="match status" value="2"/>
</dbReference>
<dbReference type="HOGENOM" id="CLU_083287_35_2_12"/>
<organism evidence="5 6">
    <name type="scientific">Turneriella parva (strain ATCC BAA-1111 / DSM 21527 / NCTC 11395 / H)</name>
    <name type="common">Leptospira parva</name>
    <dbReference type="NCBI Taxonomy" id="869212"/>
    <lineage>
        <taxon>Bacteria</taxon>
        <taxon>Pseudomonadati</taxon>
        <taxon>Spirochaetota</taxon>
        <taxon>Spirochaetia</taxon>
        <taxon>Leptospirales</taxon>
        <taxon>Leptospiraceae</taxon>
        <taxon>Turneriella</taxon>
    </lineage>
</organism>
<dbReference type="RefSeq" id="WP_014801771.1">
    <property type="nucleotide sequence ID" value="NC_018020.1"/>
</dbReference>
<keyword evidence="1" id="KW-0805">Transcription regulation</keyword>
<gene>
    <name evidence="5" type="ordered locus">Turpa_0601</name>
</gene>
<evidence type="ECO:0000313" key="6">
    <source>
        <dbReference type="Proteomes" id="UP000006048"/>
    </source>
</evidence>
<dbReference type="GO" id="GO:0003700">
    <property type="term" value="F:DNA-binding transcription factor activity"/>
    <property type="evidence" value="ECO:0007669"/>
    <property type="project" value="InterPro"/>
</dbReference>
<dbReference type="InterPro" id="IPR036388">
    <property type="entry name" value="WH-like_DNA-bd_sf"/>
</dbReference>
<name>I4B1U6_TURPD</name>
<feature type="domain" description="HTH marR-type" evidence="4">
    <location>
        <begin position="16"/>
        <end position="179"/>
    </location>
</feature>
<dbReference type="PANTHER" id="PTHR42756:SF1">
    <property type="entry name" value="TRANSCRIPTIONAL REPRESSOR OF EMRAB OPERON"/>
    <property type="match status" value="1"/>
</dbReference>